<evidence type="ECO:0000256" key="3">
    <source>
        <dbReference type="ARBA" id="ARBA00022630"/>
    </source>
</evidence>
<dbReference type="InterPro" id="IPR012951">
    <property type="entry name" value="BBE"/>
</dbReference>
<dbReference type="Pfam" id="PF08031">
    <property type="entry name" value="BBE"/>
    <property type="match status" value="1"/>
</dbReference>
<dbReference type="PROSITE" id="PS51387">
    <property type="entry name" value="FAD_PCMH"/>
    <property type="match status" value="1"/>
</dbReference>
<dbReference type="Gene3D" id="3.30.465.10">
    <property type="match status" value="2"/>
</dbReference>
<keyword evidence="5" id="KW-0560">Oxidoreductase</keyword>
<dbReference type="GO" id="GO:0071949">
    <property type="term" value="F:FAD binding"/>
    <property type="evidence" value="ECO:0007669"/>
    <property type="project" value="InterPro"/>
</dbReference>
<dbReference type="EMBL" id="KV750116">
    <property type="protein sequence ID" value="OCL06181.1"/>
    <property type="molecule type" value="Genomic_DNA"/>
</dbReference>
<evidence type="ECO:0000256" key="2">
    <source>
        <dbReference type="ARBA" id="ARBA00005466"/>
    </source>
</evidence>
<dbReference type="InterPro" id="IPR016169">
    <property type="entry name" value="FAD-bd_PCMH_sub2"/>
</dbReference>
<evidence type="ECO:0000259" key="6">
    <source>
        <dbReference type="PROSITE" id="PS51387"/>
    </source>
</evidence>
<reference evidence="7 8" key="1">
    <citation type="journal article" date="2016" name="Nat. Commun.">
        <title>Ectomycorrhizal ecology is imprinted in the genome of the dominant symbiotic fungus Cenococcum geophilum.</title>
        <authorList>
            <consortium name="DOE Joint Genome Institute"/>
            <person name="Peter M."/>
            <person name="Kohler A."/>
            <person name="Ohm R.A."/>
            <person name="Kuo A."/>
            <person name="Krutzmann J."/>
            <person name="Morin E."/>
            <person name="Arend M."/>
            <person name="Barry K.W."/>
            <person name="Binder M."/>
            <person name="Choi C."/>
            <person name="Clum A."/>
            <person name="Copeland A."/>
            <person name="Grisel N."/>
            <person name="Haridas S."/>
            <person name="Kipfer T."/>
            <person name="LaButti K."/>
            <person name="Lindquist E."/>
            <person name="Lipzen A."/>
            <person name="Maire R."/>
            <person name="Meier B."/>
            <person name="Mihaltcheva S."/>
            <person name="Molinier V."/>
            <person name="Murat C."/>
            <person name="Poggeler S."/>
            <person name="Quandt C.A."/>
            <person name="Sperisen C."/>
            <person name="Tritt A."/>
            <person name="Tisserant E."/>
            <person name="Crous P.W."/>
            <person name="Henrissat B."/>
            <person name="Nehls U."/>
            <person name="Egli S."/>
            <person name="Spatafora J.W."/>
            <person name="Grigoriev I.V."/>
            <person name="Martin F.M."/>
        </authorList>
    </citation>
    <scope>NUCLEOTIDE SEQUENCE [LARGE SCALE GENOMIC DNA]</scope>
    <source>
        <strain evidence="7 8">CBS 207.34</strain>
    </source>
</reference>
<dbReference type="GO" id="GO:0016491">
    <property type="term" value="F:oxidoreductase activity"/>
    <property type="evidence" value="ECO:0007669"/>
    <property type="project" value="UniProtKB-KW"/>
</dbReference>
<evidence type="ECO:0000256" key="1">
    <source>
        <dbReference type="ARBA" id="ARBA00001974"/>
    </source>
</evidence>
<dbReference type="Pfam" id="PF01565">
    <property type="entry name" value="FAD_binding_4"/>
    <property type="match status" value="1"/>
</dbReference>
<dbReference type="SUPFAM" id="SSF56176">
    <property type="entry name" value="FAD-binding/transporter-associated domain-like"/>
    <property type="match status" value="1"/>
</dbReference>
<keyword evidence="3" id="KW-0285">Flavoprotein</keyword>
<dbReference type="PANTHER" id="PTHR42973:SF39">
    <property type="entry name" value="FAD-BINDING PCMH-TYPE DOMAIN-CONTAINING PROTEIN"/>
    <property type="match status" value="1"/>
</dbReference>
<feature type="domain" description="FAD-binding PCMH-type" evidence="6">
    <location>
        <begin position="81"/>
        <end position="265"/>
    </location>
</feature>
<proteinExistence type="inferred from homology"/>
<keyword evidence="4" id="KW-0274">FAD</keyword>
<dbReference type="AlphaFoldDB" id="A0A8E2EWH7"/>
<comment type="cofactor">
    <cofactor evidence="1">
        <name>FAD</name>
        <dbReference type="ChEBI" id="CHEBI:57692"/>
    </cofactor>
</comment>
<dbReference type="InterPro" id="IPR016166">
    <property type="entry name" value="FAD-bd_PCMH"/>
</dbReference>
<gene>
    <name evidence="7" type="ORF">AOQ84DRAFT_399158</name>
</gene>
<sequence length="528" mass="57591">MQSPRFPIRNLNFTISGRLLKPEPPGAPCHPEQPSFNNATCAYVAAAWGNSTFHDQDPISVDYGNWSNDSCLPSPVYPCSARSYPVYVVNASSALEVKHGVDFARDKNIRLIVKSTGHDYLGRYISTPHQTLSTWTHYIRGLSFHAGFTPKGYGYQIDTTAVTAGASLQMAEIYNEAGMRNQTIVGGMDLTVSLGGIITGGGHSPLSATYGLGADQVLEVEIVTAGGEILTANECQNSDLFWAVRGGGGHSFGIVTSFTVKTFPTAPVTQLNILIGAAFDSEAYWNRMAYVLSQSPYLSDSGVSAYTYIARQVNATTSSFEGIFFAFNTSITALLEVFAPIQQYINFTWPSQTLVEAAPTQFPDFIPWWLSNVDPTGVGKNDLLGSRLLDGQALSHPLPVLENTLRNAVPNSPPAIAHIISGKGVWNAKPRGGAYVHFAELATENALRAQYTEALRKVNPNSGCYLNEACLHFLPPKYQYAFWGTNYPRLLQIKHKVDPLNVFWCHPCVGDEEWAEGGGAYVGYDSMR</sequence>
<accession>A0A8E2EWH7</accession>
<evidence type="ECO:0000313" key="7">
    <source>
        <dbReference type="EMBL" id="OCL06181.1"/>
    </source>
</evidence>
<evidence type="ECO:0000313" key="8">
    <source>
        <dbReference type="Proteomes" id="UP000250140"/>
    </source>
</evidence>
<dbReference type="PROSITE" id="PS00862">
    <property type="entry name" value="OX2_COVAL_FAD"/>
    <property type="match status" value="1"/>
</dbReference>
<comment type="similarity">
    <text evidence="2">Belongs to the oxygen-dependent FAD-linked oxidoreductase family.</text>
</comment>
<evidence type="ECO:0000256" key="4">
    <source>
        <dbReference type="ARBA" id="ARBA00022827"/>
    </source>
</evidence>
<keyword evidence="8" id="KW-1185">Reference proteome</keyword>
<dbReference type="Proteomes" id="UP000250140">
    <property type="component" value="Unassembled WGS sequence"/>
</dbReference>
<dbReference type="InterPro" id="IPR050416">
    <property type="entry name" value="FAD-linked_Oxidoreductase"/>
</dbReference>
<protein>
    <submittedName>
        <fullName evidence="7">FAD-binding domain-containing protein</fullName>
    </submittedName>
</protein>
<evidence type="ECO:0000256" key="5">
    <source>
        <dbReference type="ARBA" id="ARBA00023002"/>
    </source>
</evidence>
<dbReference type="InterPro" id="IPR036318">
    <property type="entry name" value="FAD-bd_PCMH-like_sf"/>
</dbReference>
<dbReference type="OrthoDB" id="9983560at2759"/>
<dbReference type="InterPro" id="IPR006093">
    <property type="entry name" value="Oxy_OxRdtase_FAD_BS"/>
</dbReference>
<dbReference type="InterPro" id="IPR006094">
    <property type="entry name" value="Oxid_FAD_bind_N"/>
</dbReference>
<dbReference type="PANTHER" id="PTHR42973">
    <property type="entry name" value="BINDING OXIDOREDUCTASE, PUTATIVE (AFU_ORTHOLOGUE AFUA_1G17690)-RELATED"/>
    <property type="match status" value="1"/>
</dbReference>
<organism evidence="7 8">
    <name type="scientific">Glonium stellatum</name>
    <dbReference type="NCBI Taxonomy" id="574774"/>
    <lineage>
        <taxon>Eukaryota</taxon>
        <taxon>Fungi</taxon>
        <taxon>Dikarya</taxon>
        <taxon>Ascomycota</taxon>
        <taxon>Pezizomycotina</taxon>
        <taxon>Dothideomycetes</taxon>
        <taxon>Pleosporomycetidae</taxon>
        <taxon>Gloniales</taxon>
        <taxon>Gloniaceae</taxon>
        <taxon>Glonium</taxon>
    </lineage>
</organism>
<name>A0A8E2EWH7_9PEZI</name>